<dbReference type="PANTHER" id="PTHR19375">
    <property type="entry name" value="HEAT SHOCK PROTEIN 70KDA"/>
    <property type="match status" value="1"/>
</dbReference>
<dbReference type="Gene3D" id="3.30.30.30">
    <property type="match status" value="1"/>
</dbReference>
<dbReference type="Proteomes" id="UP000541558">
    <property type="component" value="Unassembled WGS sequence"/>
</dbReference>
<dbReference type="SUPFAM" id="SSF53067">
    <property type="entry name" value="Actin-like ATPase domain"/>
    <property type="match status" value="1"/>
</dbReference>
<dbReference type="GO" id="GO:0140662">
    <property type="term" value="F:ATP-dependent protein folding chaperone"/>
    <property type="evidence" value="ECO:0007669"/>
    <property type="project" value="InterPro"/>
</dbReference>
<dbReference type="AlphaFoldDB" id="A0A8H5FCT6"/>
<reference evidence="4 5" key="1">
    <citation type="journal article" date="2020" name="ISME J.">
        <title>Uncovering the hidden diversity of litter-decomposition mechanisms in mushroom-forming fungi.</title>
        <authorList>
            <person name="Floudas D."/>
            <person name="Bentzer J."/>
            <person name="Ahren D."/>
            <person name="Johansson T."/>
            <person name="Persson P."/>
            <person name="Tunlid A."/>
        </authorList>
    </citation>
    <scope>NUCLEOTIDE SEQUENCE [LARGE SCALE GENOMIC DNA]</scope>
    <source>
        <strain evidence="4 5">CBS 175.51</strain>
    </source>
</reference>
<evidence type="ECO:0000256" key="2">
    <source>
        <dbReference type="ARBA" id="ARBA00022840"/>
    </source>
</evidence>
<accession>A0A8H5FCT6</accession>
<dbReference type="FunFam" id="3.30.30.30:FF:000001">
    <property type="entry name" value="heat shock 70 kDa protein-like"/>
    <property type="match status" value="1"/>
</dbReference>
<organism evidence="4 5">
    <name type="scientific">Ephemerocybe angulata</name>
    <dbReference type="NCBI Taxonomy" id="980116"/>
    <lineage>
        <taxon>Eukaryota</taxon>
        <taxon>Fungi</taxon>
        <taxon>Dikarya</taxon>
        <taxon>Basidiomycota</taxon>
        <taxon>Agaricomycotina</taxon>
        <taxon>Agaricomycetes</taxon>
        <taxon>Agaricomycetidae</taxon>
        <taxon>Agaricales</taxon>
        <taxon>Agaricineae</taxon>
        <taxon>Psathyrellaceae</taxon>
        <taxon>Ephemerocybe</taxon>
    </lineage>
</organism>
<keyword evidence="2" id="KW-0067">ATP-binding</keyword>
<dbReference type="Pfam" id="PF00012">
    <property type="entry name" value="HSP70"/>
    <property type="match status" value="1"/>
</dbReference>
<dbReference type="GO" id="GO:0005524">
    <property type="term" value="F:ATP binding"/>
    <property type="evidence" value="ECO:0007669"/>
    <property type="project" value="UniProtKB-KW"/>
</dbReference>
<dbReference type="InterPro" id="IPR043129">
    <property type="entry name" value="ATPase_NBD"/>
</dbReference>
<proteinExistence type="predicted"/>
<evidence type="ECO:0000256" key="3">
    <source>
        <dbReference type="SAM" id="MobiDB-lite"/>
    </source>
</evidence>
<feature type="compositionally biased region" description="Low complexity" evidence="3">
    <location>
        <begin position="538"/>
        <end position="554"/>
    </location>
</feature>
<keyword evidence="5" id="KW-1185">Reference proteome</keyword>
<dbReference type="EMBL" id="JAACJK010000112">
    <property type="protein sequence ID" value="KAF5331857.1"/>
    <property type="molecule type" value="Genomic_DNA"/>
</dbReference>
<comment type="caution">
    <text evidence="4">The sequence shown here is derived from an EMBL/GenBank/DDBJ whole genome shotgun (WGS) entry which is preliminary data.</text>
</comment>
<sequence>MSGSTPENIYGWSQNVPPASRSQNVPPASRQMLLTTQAPIPNESATPNDSTFNNLYSTNYAPQPVTNTDLLAQLDARSQKSDGDEEEDEGEDEDNEAEDEFDETTSEASRRELHPEEEYEEGYPDEAGPHYPGDFDYIQSDAPPLPPAGYHENEYEAEEQDDDEDGEYELAYPDFTVPHYPTNIQADAEEEEEQDDIEGEVYEEEEENDENAPPPRREGGRVPFEVYRDDEHEDEAEEYVEEEEVIEEEPEPSSCDCLPGFCTHHRSLPPSSLPRPTTGPRTTIALSPLRHYTENPSAQTATPLTRSYIDHVTAQLYAEQRALRLQMMENEKAIKNRLYALEMLSADAAEAVEGVNEALRALEDVAGSDMATVVKWMVNEIPYMKPSDYKEGMGVAWLKDYLESHAPEADDEDAPAEGHGGDGGDDDETTMTTRREVDEAQLSTPTPSPEPEPQNEPSSTSRVQPNPLKRRRSDVDDVAPRSAPVVQQEQELEDAMDTDEEEQISMLLTAAIQHDEDSEDEEEHPSKKMRMTTEVEEATSASAARAVRRSPNVAAEERRVSGATVYSASVDGYRSGSENPENAREHVEELVSVNDEEETSGEYEESNENENKTGITSEAPVASNTHVECDRNTMYENDSNGVNSTSYLNYHEERLGGGHEEQEPRTISIPPSASAFAIRESAPSPSPHLTLQDEPLSRGGRALSGLPPLAPGGYRAVQSSYLDRFRGVVGLSRYSQPENQANASPSSEELTLTSALVSIGALPPQAMERATGQTTRYGPVAQGAPEGRQTRSRTRASPGERERIAEETRARKSYLRHPHFKGCRDAAKNQTPMNPHNTVFDAKHLIGRMLDDPEVQADMKHFPFPVINKIGKPYIRVEYRGRGFHPR</sequence>
<name>A0A8H5FCT6_9AGAR</name>
<feature type="compositionally biased region" description="Polar residues" evidence="3">
    <location>
        <begin position="1"/>
        <end position="70"/>
    </location>
</feature>
<feature type="compositionally biased region" description="Acidic residues" evidence="3">
    <location>
        <begin position="594"/>
        <end position="608"/>
    </location>
</feature>
<feature type="compositionally biased region" description="Acidic residues" evidence="3">
    <location>
        <begin position="155"/>
        <end position="168"/>
    </location>
</feature>
<dbReference type="InterPro" id="IPR013126">
    <property type="entry name" value="Hsp_70_fam"/>
</dbReference>
<protein>
    <submittedName>
        <fullName evidence="4">Uncharacterized protein</fullName>
    </submittedName>
</protein>
<evidence type="ECO:0000313" key="4">
    <source>
        <dbReference type="EMBL" id="KAF5331857.1"/>
    </source>
</evidence>
<keyword evidence="1" id="KW-0547">Nucleotide-binding</keyword>
<feature type="region of interest" description="Disordered" evidence="3">
    <location>
        <begin position="679"/>
        <end position="713"/>
    </location>
</feature>
<feature type="region of interest" description="Disordered" evidence="3">
    <location>
        <begin position="1"/>
        <end position="222"/>
    </location>
</feature>
<feature type="region of interest" description="Disordered" evidence="3">
    <location>
        <begin position="407"/>
        <end position="623"/>
    </location>
</feature>
<feature type="compositionally biased region" description="Acidic residues" evidence="3">
    <location>
        <begin position="187"/>
        <end position="210"/>
    </location>
</feature>
<feature type="compositionally biased region" description="Acidic residues" evidence="3">
    <location>
        <begin position="490"/>
        <end position="503"/>
    </location>
</feature>
<gene>
    <name evidence="4" type="ORF">D9611_008873</name>
</gene>
<dbReference type="OrthoDB" id="10521053at2759"/>
<feature type="compositionally biased region" description="Polar residues" evidence="3">
    <location>
        <begin position="612"/>
        <end position="623"/>
    </location>
</feature>
<evidence type="ECO:0000256" key="1">
    <source>
        <dbReference type="ARBA" id="ARBA00022741"/>
    </source>
</evidence>
<feature type="region of interest" description="Disordered" evidence="3">
    <location>
        <begin position="775"/>
        <end position="805"/>
    </location>
</feature>
<evidence type="ECO:0000313" key="5">
    <source>
        <dbReference type="Proteomes" id="UP000541558"/>
    </source>
</evidence>
<feature type="compositionally biased region" description="Acidic residues" evidence="3">
    <location>
        <begin position="83"/>
        <end position="105"/>
    </location>
</feature>